<gene>
    <name evidence="1" type="ORF">AGR4C_Cc160273</name>
    <name evidence="2" type="ORF">AGR4C_Lc50414</name>
    <name evidence="3" type="ORF">AGR4C_Lc80135</name>
</gene>
<name>A0A1S7RZV1_AGRTU</name>
<dbReference type="Proteomes" id="UP000191897">
    <property type="component" value="Unassembled WGS sequence"/>
</dbReference>
<evidence type="ECO:0000313" key="2">
    <source>
        <dbReference type="EMBL" id="CUX60238.1"/>
    </source>
</evidence>
<dbReference type="AlphaFoldDB" id="A0A1S7RZV1"/>
<reference evidence="2 4" key="1">
    <citation type="submission" date="2016-01" db="EMBL/GenBank/DDBJ databases">
        <authorList>
            <person name="Oliw E.H."/>
        </authorList>
    </citation>
    <scope>NUCLEOTIDE SEQUENCE [LARGE SCALE GENOMIC DNA]</scope>
    <source>
        <strain evidence="2 4">Kerr 14</strain>
    </source>
</reference>
<dbReference type="EMBL" id="FBWC01000027">
    <property type="protein sequence ID" value="CUX60238.1"/>
    <property type="molecule type" value="Genomic_DNA"/>
</dbReference>
<accession>A0A1S7RZV1</accession>
<sequence>MRGVRLACVKPAASVRSEPGSNSQVENSILTKSRHSESTRTHTHHLPHRCDNNEVYSLVQNVTVKVYSRDPNSFRPRKLRRPRFSFFSYSIVKKQTVSNSHKIIPPKPKPRETNKLSAHPLDFFRTKVAVASSAAALVQ</sequence>
<evidence type="ECO:0000313" key="4">
    <source>
        <dbReference type="Proteomes" id="UP000191897"/>
    </source>
</evidence>
<evidence type="ECO:0000313" key="3">
    <source>
        <dbReference type="EMBL" id="CUX62500.1"/>
    </source>
</evidence>
<protein>
    <submittedName>
        <fullName evidence="2">Uncharacterized protein</fullName>
    </submittedName>
</protein>
<dbReference type="EMBL" id="FBWC01000008">
    <property type="protein sequence ID" value="CUX18310.1"/>
    <property type="molecule type" value="Genomic_DNA"/>
</dbReference>
<dbReference type="EMBL" id="FBWC01000030">
    <property type="protein sequence ID" value="CUX62500.1"/>
    <property type="molecule type" value="Genomic_DNA"/>
</dbReference>
<evidence type="ECO:0000313" key="1">
    <source>
        <dbReference type="EMBL" id="CUX18310.1"/>
    </source>
</evidence>
<organism evidence="2 4">
    <name type="scientific">Agrobacterium tumefaciens str. Kerr 14</name>
    <dbReference type="NCBI Taxonomy" id="1183424"/>
    <lineage>
        <taxon>Bacteria</taxon>
        <taxon>Pseudomonadati</taxon>
        <taxon>Pseudomonadota</taxon>
        <taxon>Alphaproteobacteria</taxon>
        <taxon>Hyphomicrobiales</taxon>
        <taxon>Rhizobiaceae</taxon>
        <taxon>Rhizobium/Agrobacterium group</taxon>
        <taxon>Agrobacterium</taxon>
        <taxon>Agrobacterium tumefaciens complex</taxon>
    </lineage>
</organism>
<proteinExistence type="predicted"/>